<dbReference type="GO" id="GO:0005886">
    <property type="term" value="C:plasma membrane"/>
    <property type="evidence" value="ECO:0007669"/>
    <property type="project" value="UniProtKB-SubCell"/>
</dbReference>
<feature type="transmembrane region" description="Helical" evidence="11">
    <location>
        <begin position="86"/>
        <end position="110"/>
    </location>
</feature>
<feature type="transmembrane region" description="Helical" evidence="11">
    <location>
        <begin position="183"/>
        <end position="202"/>
    </location>
</feature>
<keyword evidence="7 11" id="KW-1133">Transmembrane helix</keyword>
<evidence type="ECO:0000256" key="8">
    <source>
        <dbReference type="ARBA" id="ARBA00023136"/>
    </source>
</evidence>
<dbReference type="SUPFAM" id="SSF103473">
    <property type="entry name" value="MFS general substrate transporter"/>
    <property type="match status" value="1"/>
</dbReference>
<proteinExistence type="inferred from homology"/>
<dbReference type="PROSITE" id="PS50850">
    <property type="entry name" value="MFS"/>
    <property type="match status" value="1"/>
</dbReference>
<feature type="transmembrane region" description="Helical" evidence="11">
    <location>
        <begin position="148"/>
        <end position="171"/>
    </location>
</feature>
<accession>A0A9D2RN44</accession>
<feature type="transmembrane region" description="Helical" evidence="11">
    <location>
        <begin position="372"/>
        <end position="391"/>
    </location>
</feature>
<keyword evidence="3" id="KW-0813">Transport</keyword>
<feature type="transmembrane region" description="Helical" evidence="11">
    <location>
        <begin position="239"/>
        <end position="260"/>
    </location>
</feature>
<comment type="caution">
    <text evidence="13">The sequence shown here is derived from an EMBL/GenBank/DDBJ whole genome shotgun (WGS) entry which is preliminary data.</text>
</comment>
<evidence type="ECO:0000313" key="13">
    <source>
        <dbReference type="EMBL" id="HJB09458.1"/>
    </source>
</evidence>
<feature type="transmembrane region" description="Helical" evidence="11">
    <location>
        <begin position="298"/>
        <end position="322"/>
    </location>
</feature>
<keyword evidence="8 11" id="KW-0472">Membrane</keyword>
<sequence length="433" mass="45604">MTTPPRLSRATFASTVGTALEWYDFSLYGTASALVFAHVFFPAGNELAGTLASLGTFAVGFFARPIGGVIIGLLGDRVGRRQMLFLTLLLMAAASTAIGLMPTYAAIGIWAPVGLVVLRVLQGIGAGGEYAGAMLLSAEHAQDEHRGLNAAIPSVGNAMGSLLATGIFFLAEAVFTQEQFLAWGWRIPFLLSALLAVAAFIIRLRVEESPEFEASKAAPRTERIQLAAVLRRGGRRIPLAMLMSIAPNVLSYLPSVYALSYLANQVGAPASVGLLGIIIANALKLVTVPTAGWLSDRFGGRVIMIIGSLAGAVLFFPFFMLLDTGTPVLIWAAFVMIFTLCCDMTLASQATMLSTLFEVDVRYASVTFSREITGAVVGGGIPFVAAALTGALDGRPWLVAGFCAVLCVIGALGTWALPERQADERAAHPVTVS</sequence>
<dbReference type="Gene3D" id="1.20.1250.20">
    <property type="entry name" value="MFS general substrate transporter like domains"/>
    <property type="match status" value="2"/>
</dbReference>
<dbReference type="Pfam" id="PF00083">
    <property type="entry name" value="Sugar_tr"/>
    <property type="match status" value="2"/>
</dbReference>
<evidence type="ECO:0000256" key="4">
    <source>
        <dbReference type="ARBA" id="ARBA00022475"/>
    </source>
</evidence>
<dbReference type="PANTHER" id="PTHR43045:SF1">
    <property type="entry name" value="SHIKIMATE TRANSPORTER"/>
    <property type="match status" value="1"/>
</dbReference>
<comment type="function">
    <text evidence="9">May be a proton symporter involved in the uptake of osmolytes such as proline and glycine betaine.</text>
</comment>
<evidence type="ECO:0000256" key="3">
    <source>
        <dbReference type="ARBA" id="ARBA00022448"/>
    </source>
</evidence>
<dbReference type="InterPro" id="IPR005828">
    <property type="entry name" value="MFS_sugar_transport-like"/>
</dbReference>
<evidence type="ECO:0000256" key="2">
    <source>
        <dbReference type="ARBA" id="ARBA00008240"/>
    </source>
</evidence>
<feature type="transmembrane region" description="Helical" evidence="11">
    <location>
        <begin position="397"/>
        <end position="417"/>
    </location>
</feature>
<evidence type="ECO:0000256" key="1">
    <source>
        <dbReference type="ARBA" id="ARBA00004651"/>
    </source>
</evidence>
<gene>
    <name evidence="13" type="ORF">H9786_02830</name>
</gene>
<reference evidence="13" key="2">
    <citation type="submission" date="2021-04" db="EMBL/GenBank/DDBJ databases">
        <authorList>
            <person name="Gilroy R."/>
        </authorList>
    </citation>
    <scope>NUCLEOTIDE SEQUENCE</scope>
    <source>
        <strain evidence="13">ChiHjej13B12-24818</strain>
    </source>
</reference>
<evidence type="ECO:0000256" key="6">
    <source>
        <dbReference type="ARBA" id="ARBA00022847"/>
    </source>
</evidence>
<evidence type="ECO:0000256" key="10">
    <source>
        <dbReference type="ARBA" id="ARBA00039918"/>
    </source>
</evidence>
<evidence type="ECO:0000256" key="5">
    <source>
        <dbReference type="ARBA" id="ARBA00022692"/>
    </source>
</evidence>
<dbReference type="CDD" id="cd17369">
    <property type="entry name" value="MFS_ShiA_like"/>
    <property type="match status" value="1"/>
</dbReference>
<name>A0A9D2RN44_9MICO</name>
<dbReference type="FunFam" id="1.20.1250.20:FF:000001">
    <property type="entry name" value="Dicarboxylate MFS transporter"/>
    <property type="match status" value="1"/>
</dbReference>
<feature type="transmembrane region" description="Helical" evidence="11">
    <location>
        <begin position="328"/>
        <end position="347"/>
    </location>
</feature>
<feature type="transmembrane region" description="Helical" evidence="11">
    <location>
        <begin position="21"/>
        <end position="41"/>
    </location>
</feature>
<dbReference type="AlphaFoldDB" id="A0A9D2RN44"/>
<evidence type="ECO:0000256" key="7">
    <source>
        <dbReference type="ARBA" id="ARBA00022989"/>
    </source>
</evidence>
<feature type="transmembrane region" description="Helical" evidence="11">
    <location>
        <begin position="47"/>
        <end position="74"/>
    </location>
</feature>
<evidence type="ECO:0000313" key="14">
    <source>
        <dbReference type="Proteomes" id="UP000823823"/>
    </source>
</evidence>
<dbReference type="PROSITE" id="PS00217">
    <property type="entry name" value="SUGAR_TRANSPORT_2"/>
    <property type="match status" value="1"/>
</dbReference>
<keyword evidence="4" id="KW-1003">Cell membrane</keyword>
<evidence type="ECO:0000256" key="11">
    <source>
        <dbReference type="SAM" id="Phobius"/>
    </source>
</evidence>
<evidence type="ECO:0000256" key="9">
    <source>
        <dbReference type="ARBA" id="ARBA00037295"/>
    </source>
</evidence>
<keyword evidence="6" id="KW-0769">Symport</keyword>
<dbReference type="GO" id="GO:0015293">
    <property type="term" value="F:symporter activity"/>
    <property type="evidence" value="ECO:0007669"/>
    <property type="project" value="UniProtKB-KW"/>
</dbReference>
<evidence type="ECO:0000259" key="12">
    <source>
        <dbReference type="PROSITE" id="PS50850"/>
    </source>
</evidence>
<dbReference type="PANTHER" id="PTHR43045">
    <property type="entry name" value="SHIKIMATE TRANSPORTER"/>
    <property type="match status" value="1"/>
</dbReference>
<reference evidence="13" key="1">
    <citation type="journal article" date="2021" name="PeerJ">
        <title>Extensive microbial diversity within the chicken gut microbiome revealed by metagenomics and culture.</title>
        <authorList>
            <person name="Gilroy R."/>
            <person name="Ravi A."/>
            <person name="Getino M."/>
            <person name="Pursley I."/>
            <person name="Horton D.L."/>
            <person name="Alikhan N.F."/>
            <person name="Baker D."/>
            <person name="Gharbi K."/>
            <person name="Hall N."/>
            <person name="Watson M."/>
            <person name="Adriaenssens E.M."/>
            <person name="Foster-Nyarko E."/>
            <person name="Jarju S."/>
            <person name="Secka A."/>
            <person name="Antonio M."/>
            <person name="Oren A."/>
            <person name="Chaudhuri R.R."/>
            <person name="La Ragione R."/>
            <person name="Hildebrand F."/>
            <person name="Pallen M.J."/>
        </authorList>
    </citation>
    <scope>NUCLEOTIDE SEQUENCE</scope>
    <source>
        <strain evidence="13">ChiHjej13B12-24818</strain>
    </source>
</reference>
<dbReference type="InterPro" id="IPR020846">
    <property type="entry name" value="MFS_dom"/>
</dbReference>
<comment type="similarity">
    <text evidence="2">Belongs to the major facilitator superfamily. Metabolite:H+ Symporter (MHS) family (TC 2.A.1.6) family.</text>
</comment>
<dbReference type="EMBL" id="DWZH01000021">
    <property type="protein sequence ID" value="HJB09458.1"/>
    <property type="molecule type" value="Genomic_DNA"/>
</dbReference>
<dbReference type="InterPro" id="IPR005829">
    <property type="entry name" value="Sugar_transporter_CS"/>
</dbReference>
<feature type="domain" description="Major facilitator superfamily (MFS) profile" evidence="12">
    <location>
        <begin position="10"/>
        <end position="422"/>
    </location>
</feature>
<protein>
    <recommendedName>
        <fullName evidence="10">Putative proline/betaine transporter</fullName>
    </recommendedName>
</protein>
<dbReference type="Proteomes" id="UP000823823">
    <property type="component" value="Unassembled WGS sequence"/>
</dbReference>
<feature type="transmembrane region" description="Helical" evidence="11">
    <location>
        <begin position="266"/>
        <end position="286"/>
    </location>
</feature>
<organism evidence="13 14">
    <name type="scientific">Candidatus Brachybacterium merdavium</name>
    <dbReference type="NCBI Taxonomy" id="2838513"/>
    <lineage>
        <taxon>Bacteria</taxon>
        <taxon>Bacillati</taxon>
        <taxon>Actinomycetota</taxon>
        <taxon>Actinomycetes</taxon>
        <taxon>Micrococcales</taxon>
        <taxon>Dermabacteraceae</taxon>
        <taxon>Brachybacterium</taxon>
    </lineage>
</organism>
<keyword evidence="5 11" id="KW-0812">Transmembrane</keyword>
<dbReference type="InterPro" id="IPR036259">
    <property type="entry name" value="MFS_trans_sf"/>
</dbReference>
<comment type="subcellular location">
    <subcellularLocation>
        <location evidence="1">Cell membrane</location>
        <topology evidence="1">Multi-pass membrane protein</topology>
    </subcellularLocation>
</comment>